<dbReference type="RefSeq" id="WP_202234597.1">
    <property type="nucleotide sequence ID" value="NZ_AP018365.1"/>
</dbReference>
<feature type="compositionally biased region" description="Low complexity" evidence="1">
    <location>
        <begin position="269"/>
        <end position="310"/>
    </location>
</feature>
<feature type="compositionally biased region" description="Gly residues" evidence="1">
    <location>
        <begin position="29"/>
        <end position="45"/>
    </location>
</feature>
<dbReference type="AlphaFoldDB" id="A0A7U3VPB9"/>
<keyword evidence="2" id="KW-0472">Membrane</keyword>
<feature type="compositionally biased region" description="Low complexity" evidence="1">
    <location>
        <begin position="439"/>
        <end position="449"/>
    </location>
</feature>
<gene>
    <name evidence="3" type="ORF">RVR_4637</name>
</gene>
<reference evidence="3 4" key="2">
    <citation type="journal article" date="2011" name="J. Antibiot.">
        <title>Furaquinocins I and J: novel polyketide isoprenoid hybrid compounds from Streptomyces reveromyceticus SN-593.</title>
        <authorList>
            <person name="Panthee S."/>
            <person name="Takahashi S."/>
            <person name="Takagi H."/>
            <person name="Nogawa T."/>
            <person name="Oowada E."/>
            <person name="Uramoto M."/>
            <person name="Osada H."/>
        </authorList>
    </citation>
    <scope>NUCLEOTIDE SEQUENCE [LARGE SCALE GENOMIC DNA]</scope>
    <source>
        <strain evidence="3 4">SN-593</strain>
    </source>
</reference>
<feature type="compositionally biased region" description="Basic and acidic residues" evidence="1">
    <location>
        <begin position="1"/>
        <end position="26"/>
    </location>
</feature>
<reference evidence="3 4" key="4">
    <citation type="journal article" date="2020" name="Sci. Rep.">
        <title>beta-carboline chemical signals induce reveromycin production through a LuxR family regulator in Streptomyces sp. SN-593.</title>
        <authorList>
            <person name="Panthee S."/>
            <person name="Kito N."/>
            <person name="Hayashi T."/>
            <person name="Shimizu T."/>
            <person name="Ishikawa J."/>
            <person name="Hamamoto H."/>
            <person name="Osada H."/>
            <person name="Takahashi S."/>
        </authorList>
    </citation>
    <scope>NUCLEOTIDE SEQUENCE [LARGE SCALE GENOMIC DNA]</scope>
    <source>
        <strain evidence="3 4">SN-593</strain>
    </source>
</reference>
<evidence type="ECO:0000256" key="2">
    <source>
        <dbReference type="SAM" id="Phobius"/>
    </source>
</evidence>
<feature type="region of interest" description="Disordered" evidence="1">
    <location>
        <begin position="1"/>
        <end position="158"/>
    </location>
</feature>
<protein>
    <recommendedName>
        <fullName evidence="5">DUF4232 domain-containing protein</fullName>
    </recommendedName>
</protein>
<evidence type="ECO:0000256" key="1">
    <source>
        <dbReference type="SAM" id="MobiDB-lite"/>
    </source>
</evidence>
<accession>A0A7U3VPB9</accession>
<organism evidence="3 4">
    <name type="scientific">Actinacidiphila reveromycinica</name>
    <dbReference type="NCBI Taxonomy" id="659352"/>
    <lineage>
        <taxon>Bacteria</taxon>
        <taxon>Bacillati</taxon>
        <taxon>Actinomycetota</taxon>
        <taxon>Actinomycetes</taxon>
        <taxon>Kitasatosporales</taxon>
        <taxon>Streptomycetaceae</taxon>
        <taxon>Actinacidiphila</taxon>
    </lineage>
</organism>
<feature type="compositionally biased region" description="Acidic residues" evidence="1">
    <location>
        <begin position="51"/>
        <end position="61"/>
    </location>
</feature>
<keyword evidence="2" id="KW-0812">Transmembrane</keyword>
<sequence>MTPRHESREPGDAREPRVLGEPRDLKGPIGSGGCGDSGDSGGPSGTHGPEGPDDDAPEMDEQTPRDPHDAQPDEAMPSGLRPGKARPDEAQSAEAQSDGARPDEARPDEATAREESTAPKSEQPAPARALSATPATPAAPAAPAAPATHDVTPDGAVTDLDDLTSDEAALRALMHQAVDGLHASPDALEHLRRAVPLRRQRRRQAMLGAAAAVLLVCVSVPAVLRVADRTHHTAAAPVGVGSSYTVVPGTGGHHKGGSVNPSGSVTHAPGSSPTPSDEPTGPSSPPSTTGSTVPDCSSSQLGQGASAADSPDADGRVYGWFRVSNVSATSCTVPSAGVVRAVAHGSAEQAAIQVVSHTQGDPASGLPAAMSGTPIVLGPGQDYEVAFAWVPTGSAAGCVATSTPPTSSTPTPTTTSTQGSDQGTGTGSSSGSALPADGVPPTSSPPSVTLDHTPAAGAPLVVGPVIQGACAGTVYTTPPIAEPSGGVVP</sequence>
<keyword evidence="2" id="KW-1133">Transmembrane helix</keyword>
<evidence type="ECO:0000313" key="4">
    <source>
        <dbReference type="Proteomes" id="UP000595703"/>
    </source>
</evidence>
<name>A0A7U3VPB9_9ACTN</name>
<keyword evidence="4" id="KW-1185">Reference proteome</keyword>
<feature type="region of interest" description="Disordered" evidence="1">
    <location>
        <begin position="247"/>
        <end position="312"/>
    </location>
</feature>
<dbReference type="Proteomes" id="UP000595703">
    <property type="component" value="Chromosome"/>
</dbReference>
<reference evidence="3 4" key="3">
    <citation type="journal article" date="2011" name="Nat. Chem. Biol.">
        <title>Reveromycin A biosynthesis uses RevG and RevJ for stereospecific spiroacetal formation.</title>
        <authorList>
            <person name="Takahashi S."/>
            <person name="Toyoda A."/>
            <person name="Sekiyama Y."/>
            <person name="Takagi H."/>
            <person name="Nogawa T."/>
            <person name="Uramoto M."/>
            <person name="Suzuki R."/>
            <person name="Koshino H."/>
            <person name="Kumano T."/>
            <person name="Panthee S."/>
            <person name="Dairi T."/>
            <person name="Ishikawa J."/>
            <person name="Ikeda H."/>
            <person name="Sakaki Y."/>
            <person name="Osada H."/>
        </authorList>
    </citation>
    <scope>NUCLEOTIDE SEQUENCE [LARGE SCALE GENOMIC DNA]</scope>
    <source>
        <strain evidence="3 4">SN-593</strain>
    </source>
</reference>
<feature type="compositionally biased region" description="Low complexity" evidence="1">
    <location>
        <begin position="401"/>
        <end position="421"/>
    </location>
</feature>
<feature type="region of interest" description="Disordered" evidence="1">
    <location>
        <begin position="399"/>
        <end position="455"/>
    </location>
</feature>
<evidence type="ECO:0000313" key="3">
    <source>
        <dbReference type="EMBL" id="BBA98449.1"/>
    </source>
</evidence>
<feature type="compositionally biased region" description="Basic and acidic residues" evidence="1">
    <location>
        <begin position="62"/>
        <end position="71"/>
    </location>
</feature>
<reference evidence="3 4" key="1">
    <citation type="journal article" date="2010" name="J. Bacteriol.">
        <title>Biochemical characterization of a novel indole prenyltransferase from Streptomyces sp. SN-593.</title>
        <authorList>
            <person name="Takahashi S."/>
            <person name="Takagi H."/>
            <person name="Toyoda A."/>
            <person name="Uramoto M."/>
            <person name="Nogawa T."/>
            <person name="Ueki M."/>
            <person name="Sakaki Y."/>
            <person name="Osada H."/>
        </authorList>
    </citation>
    <scope>NUCLEOTIDE SEQUENCE [LARGE SCALE GENOMIC DNA]</scope>
    <source>
        <strain evidence="3 4">SN-593</strain>
    </source>
</reference>
<feature type="transmembrane region" description="Helical" evidence="2">
    <location>
        <begin position="205"/>
        <end position="224"/>
    </location>
</feature>
<feature type="compositionally biased region" description="Low complexity" evidence="1">
    <location>
        <begin position="124"/>
        <end position="148"/>
    </location>
</feature>
<dbReference type="KEGG" id="arev:RVR_4637"/>
<evidence type="ECO:0008006" key="5">
    <source>
        <dbReference type="Google" id="ProtNLM"/>
    </source>
</evidence>
<feature type="compositionally biased region" description="Basic and acidic residues" evidence="1">
    <location>
        <begin position="100"/>
        <end position="117"/>
    </location>
</feature>
<dbReference type="EMBL" id="AP018365">
    <property type="protein sequence ID" value="BBA98449.1"/>
    <property type="molecule type" value="Genomic_DNA"/>
</dbReference>
<proteinExistence type="predicted"/>